<feature type="domain" description="DUF559" evidence="1">
    <location>
        <begin position="1"/>
        <end position="80"/>
    </location>
</feature>
<organism evidence="2 3">
    <name type="scientific">Rhizobium sullae</name>
    <name type="common">Rhizobium hedysari</name>
    <dbReference type="NCBI Taxonomy" id="50338"/>
    <lineage>
        <taxon>Bacteria</taxon>
        <taxon>Pseudomonadati</taxon>
        <taxon>Pseudomonadota</taxon>
        <taxon>Alphaproteobacteria</taxon>
        <taxon>Hyphomicrobiales</taxon>
        <taxon>Rhizobiaceae</taxon>
        <taxon>Rhizobium/Agrobacterium group</taxon>
        <taxon>Rhizobium</taxon>
    </lineage>
</organism>
<evidence type="ECO:0000313" key="3">
    <source>
        <dbReference type="Proteomes" id="UP001060123"/>
    </source>
</evidence>
<dbReference type="InterPro" id="IPR011335">
    <property type="entry name" value="Restrct_endonuc-II-like"/>
</dbReference>
<dbReference type="InterPro" id="IPR007569">
    <property type="entry name" value="DUF559"/>
</dbReference>
<proteinExistence type="predicted"/>
<evidence type="ECO:0000259" key="1">
    <source>
        <dbReference type="Pfam" id="PF04480"/>
    </source>
</evidence>
<dbReference type="PANTHER" id="PTHR38590">
    <property type="entry name" value="BLL0828 PROTEIN"/>
    <property type="match status" value="1"/>
</dbReference>
<dbReference type="PANTHER" id="PTHR38590:SF1">
    <property type="entry name" value="BLL0828 PROTEIN"/>
    <property type="match status" value="1"/>
</dbReference>
<dbReference type="Proteomes" id="UP001060123">
    <property type="component" value="Chromosome"/>
</dbReference>
<keyword evidence="3" id="KW-1185">Reference proteome</keyword>
<dbReference type="InterPro" id="IPR047216">
    <property type="entry name" value="Endonuclease_DUF559_bact"/>
</dbReference>
<dbReference type="Pfam" id="PF04480">
    <property type="entry name" value="DUF559"/>
    <property type="match status" value="1"/>
</dbReference>
<dbReference type="EMBL" id="CP104143">
    <property type="protein sequence ID" value="UWU16420.1"/>
    <property type="molecule type" value="Genomic_DNA"/>
</dbReference>
<dbReference type="Gene3D" id="3.40.960.10">
    <property type="entry name" value="VSR Endonuclease"/>
    <property type="match status" value="1"/>
</dbReference>
<dbReference type="RefSeq" id="WP_244915046.1">
    <property type="nucleotide sequence ID" value="NZ_PIQN01000019.1"/>
</dbReference>
<evidence type="ECO:0000313" key="2">
    <source>
        <dbReference type="EMBL" id="UWU16420.1"/>
    </source>
</evidence>
<accession>A0ABY5XPJ2</accession>
<reference evidence="2" key="1">
    <citation type="submission" date="2022-09" db="EMBL/GenBank/DDBJ databases">
        <title>Australian commercial rhizobial inoculants.</title>
        <authorList>
            <person name="Kohlmeier M.G."/>
            <person name="O'Hara G.W."/>
            <person name="Colombi E."/>
            <person name="Ramsay J.P."/>
            <person name="Terpolilli J."/>
        </authorList>
    </citation>
    <scope>NUCLEOTIDE SEQUENCE</scope>
    <source>
        <strain evidence="2">WSM1592</strain>
    </source>
</reference>
<protein>
    <submittedName>
        <fullName evidence="2">DUF559 domain-containing protein</fullName>
    </submittedName>
</protein>
<sequence length="86" mass="10199">MRARKLKGRKFRRQVPLERYILDFVWLNAKLIVHLDGSQHADNTSNKARDAHFRAQGVLRFWNDEFERNLDFVCLATLDQLRDAGE</sequence>
<gene>
    <name evidence="2" type="ORF">N2599_10305</name>
</gene>
<name>A0ABY5XPJ2_RHISU</name>
<dbReference type="SUPFAM" id="SSF52980">
    <property type="entry name" value="Restriction endonuclease-like"/>
    <property type="match status" value="1"/>
</dbReference>